<protein>
    <recommendedName>
        <fullName evidence="3">YtxH domain-containing protein</fullName>
    </recommendedName>
</protein>
<proteinExistence type="predicted"/>
<name>A0A2K8Z7R0_9BACT</name>
<accession>A0A2K8Z7R0</accession>
<dbReference type="OrthoDB" id="964153at2"/>
<dbReference type="Pfam" id="PF12732">
    <property type="entry name" value="YtxH"/>
    <property type="match status" value="1"/>
</dbReference>
<keyword evidence="2" id="KW-1185">Reference proteome</keyword>
<dbReference type="AlphaFoldDB" id="A0A2K8Z7R0"/>
<dbReference type="KEGG" id="spir:CWM47_31160"/>
<dbReference type="InterPro" id="IPR024623">
    <property type="entry name" value="YtxH"/>
</dbReference>
<dbReference type="EMBL" id="CP025096">
    <property type="protein sequence ID" value="AUD05913.1"/>
    <property type="molecule type" value="Genomic_DNA"/>
</dbReference>
<dbReference type="RefSeq" id="WP_100992464.1">
    <property type="nucleotide sequence ID" value="NZ_CP025096.1"/>
</dbReference>
<reference evidence="1 2" key="1">
    <citation type="submission" date="2017-11" db="EMBL/GenBank/DDBJ databases">
        <title>Taxonomic description and genome sequences of Spirosoma HA7 sp. nov., isolated from pollen microhabitat of Corylus avellana.</title>
        <authorList>
            <person name="Ambika Manirajan B."/>
            <person name="Suarez C."/>
            <person name="Ratering S."/>
            <person name="Geissler-Plaum R."/>
            <person name="Cardinale M."/>
            <person name="Sylvia S."/>
        </authorList>
    </citation>
    <scope>NUCLEOTIDE SEQUENCE [LARGE SCALE GENOMIC DNA]</scope>
    <source>
        <strain evidence="1 2">HA7</strain>
    </source>
</reference>
<organism evidence="1 2">
    <name type="scientific">Spirosoma pollinicola</name>
    <dbReference type="NCBI Taxonomy" id="2057025"/>
    <lineage>
        <taxon>Bacteria</taxon>
        <taxon>Pseudomonadati</taxon>
        <taxon>Bacteroidota</taxon>
        <taxon>Cytophagia</taxon>
        <taxon>Cytophagales</taxon>
        <taxon>Cytophagaceae</taxon>
        <taxon>Spirosoma</taxon>
    </lineage>
</organism>
<sequence>MIRFFTGLASGLAIAYLTAPRPGKQLRNAVVDSTKQTVEKGQQIKNQWDVTATQVKELLRVVHVNTGLSLPNLLAKTQTNRFGTTKGRS</sequence>
<evidence type="ECO:0000313" key="1">
    <source>
        <dbReference type="EMBL" id="AUD05913.1"/>
    </source>
</evidence>
<dbReference type="Proteomes" id="UP000232883">
    <property type="component" value="Chromosome"/>
</dbReference>
<evidence type="ECO:0000313" key="2">
    <source>
        <dbReference type="Proteomes" id="UP000232883"/>
    </source>
</evidence>
<gene>
    <name evidence="1" type="ORF">CWM47_31160</name>
</gene>
<evidence type="ECO:0008006" key="3">
    <source>
        <dbReference type="Google" id="ProtNLM"/>
    </source>
</evidence>